<evidence type="ECO:0000313" key="3">
    <source>
        <dbReference type="Proteomes" id="UP000719766"/>
    </source>
</evidence>
<comment type="caution">
    <text evidence="2">The sequence shown here is derived from an EMBL/GenBank/DDBJ whole genome shotgun (WGS) entry which is preliminary data.</text>
</comment>
<keyword evidence="3" id="KW-1185">Reference proteome</keyword>
<dbReference type="EMBL" id="JABBWE010000006">
    <property type="protein sequence ID" value="KAG1802003.1"/>
    <property type="molecule type" value="Genomic_DNA"/>
</dbReference>
<proteinExistence type="predicted"/>
<feature type="compositionally biased region" description="Low complexity" evidence="1">
    <location>
        <begin position="158"/>
        <end position="172"/>
    </location>
</feature>
<evidence type="ECO:0000313" key="2">
    <source>
        <dbReference type="EMBL" id="KAG1802003.1"/>
    </source>
</evidence>
<name>A0A9P7J495_9AGAM</name>
<dbReference type="AlphaFoldDB" id="A0A9P7J495"/>
<dbReference type="OrthoDB" id="4590707at2759"/>
<protein>
    <submittedName>
        <fullName evidence="2">Uncharacterized protein</fullName>
    </submittedName>
</protein>
<feature type="region of interest" description="Disordered" evidence="1">
    <location>
        <begin position="76"/>
        <end position="208"/>
    </location>
</feature>
<dbReference type="GeneID" id="64603310"/>
<reference evidence="2" key="1">
    <citation type="journal article" date="2020" name="New Phytol.">
        <title>Comparative genomics reveals dynamic genome evolution in host specialist ectomycorrhizal fungi.</title>
        <authorList>
            <person name="Lofgren L.A."/>
            <person name="Nguyen N.H."/>
            <person name="Vilgalys R."/>
            <person name="Ruytinx J."/>
            <person name="Liao H.L."/>
            <person name="Branco S."/>
            <person name="Kuo A."/>
            <person name="LaButti K."/>
            <person name="Lipzen A."/>
            <person name="Andreopoulos W."/>
            <person name="Pangilinan J."/>
            <person name="Riley R."/>
            <person name="Hundley H."/>
            <person name="Na H."/>
            <person name="Barry K."/>
            <person name="Grigoriev I.V."/>
            <person name="Stajich J.E."/>
            <person name="Kennedy P.G."/>
        </authorList>
    </citation>
    <scope>NUCLEOTIDE SEQUENCE</scope>
    <source>
        <strain evidence="2">S12</strain>
    </source>
</reference>
<sequence length="208" mass="22425">MSRPVQHAFSFLRSGMRANHNVRSSFAAFSRRTMASAGPHASHGNYGSDTPWMIGSALVFGPAVLYLLSPSSRKTSHAHESEHSHNAHRSDSSDFFNGSYHVEPQPSAMKDDEGTEVSGEEIKQSMEQAFDADSPKDAQEHEEAVAKDEEVASSETVSQESADSAPSEADSAPSKEEEPEVALEVAQPQSPANTEASEPSQEAAEEKH</sequence>
<gene>
    <name evidence="2" type="ORF">HD556DRAFT_1533523</name>
</gene>
<feature type="compositionally biased region" description="Basic and acidic residues" evidence="1">
    <location>
        <begin position="133"/>
        <end position="150"/>
    </location>
</feature>
<evidence type="ECO:0000256" key="1">
    <source>
        <dbReference type="SAM" id="MobiDB-lite"/>
    </source>
</evidence>
<dbReference type="RefSeq" id="XP_041165195.1">
    <property type="nucleotide sequence ID" value="XM_041309546.1"/>
</dbReference>
<feature type="compositionally biased region" description="Basic and acidic residues" evidence="1">
    <location>
        <begin position="77"/>
        <end position="92"/>
    </location>
</feature>
<dbReference type="Proteomes" id="UP000719766">
    <property type="component" value="Unassembled WGS sequence"/>
</dbReference>
<organism evidence="2 3">
    <name type="scientific">Suillus plorans</name>
    <dbReference type="NCBI Taxonomy" id="116603"/>
    <lineage>
        <taxon>Eukaryota</taxon>
        <taxon>Fungi</taxon>
        <taxon>Dikarya</taxon>
        <taxon>Basidiomycota</taxon>
        <taxon>Agaricomycotina</taxon>
        <taxon>Agaricomycetes</taxon>
        <taxon>Agaricomycetidae</taxon>
        <taxon>Boletales</taxon>
        <taxon>Suillineae</taxon>
        <taxon>Suillaceae</taxon>
        <taxon>Suillus</taxon>
    </lineage>
</organism>
<accession>A0A9P7J495</accession>